<feature type="domain" description="Protein kinase" evidence="8">
    <location>
        <begin position="15"/>
        <end position="254"/>
    </location>
</feature>
<dbReference type="InterPro" id="IPR008271">
    <property type="entry name" value="Ser/Thr_kinase_AS"/>
</dbReference>
<evidence type="ECO:0000256" key="3">
    <source>
        <dbReference type="ARBA" id="ARBA00022741"/>
    </source>
</evidence>
<dbReference type="EMBL" id="KZ992462">
    <property type="protein sequence ID" value="RKP10252.1"/>
    <property type="molecule type" value="Genomic_DNA"/>
</dbReference>
<comment type="similarity">
    <text evidence="7">Belongs to the protein kinase superfamily.</text>
</comment>
<feature type="non-terminal residue" evidence="9">
    <location>
        <position position="254"/>
    </location>
</feature>
<dbReference type="AlphaFoldDB" id="A0A4P9XW39"/>
<evidence type="ECO:0000259" key="8">
    <source>
        <dbReference type="PROSITE" id="PS50011"/>
    </source>
</evidence>
<dbReference type="SUPFAM" id="SSF56112">
    <property type="entry name" value="Protein kinase-like (PK-like)"/>
    <property type="match status" value="1"/>
</dbReference>
<dbReference type="STRING" id="78915.A0A4P9XW39"/>
<evidence type="ECO:0000313" key="9">
    <source>
        <dbReference type="EMBL" id="RKP10252.1"/>
    </source>
</evidence>
<gene>
    <name evidence="9" type="ORF">THASP1DRAFT_13116</name>
</gene>
<feature type="binding site" evidence="6">
    <location>
        <position position="46"/>
    </location>
    <ligand>
        <name>ATP</name>
        <dbReference type="ChEBI" id="CHEBI:30616"/>
    </ligand>
</feature>
<dbReference type="OrthoDB" id="6513151at2759"/>
<evidence type="ECO:0000256" key="7">
    <source>
        <dbReference type="RuleBase" id="RU000304"/>
    </source>
</evidence>
<dbReference type="Proteomes" id="UP000271241">
    <property type="component" value="Unassembled WGS sequence"/>
</dbReference>
<dbReference type="PANTHER" id="PTHR11584">
    <property type="entry name" value="SERINE/THREONINE PROTEIN KINASE"/>
    <property type="match status" value="1"/>
</dbReference>
<protein>
    <submittedName>
        <fullName evidence="9">Kinase domain-containing protein</fullName>
    </submittedName>
</protein>
<evidence type="ECO:0000313" key="10">
    <source>
        <dbReference type="Proteomes" id="UP000271241"/>
    </source>
</evidence>
<keyword evidence="2" id="KW-0808">Transferase</keyword>
<keyword evidence="3 6" id="KW-0547">Nucleotide-binding</keyword>
<accession>A0A4P9XW39</accession>
<dbReference type="SMART" id="SM00220">
    <property type="entry name" value="S_TKc"/>
    <property type="match status" value="1"/>
</dbReference>
<reference evidence="10" key="1">
    <citation type="journal article" date="2018" name="Nat. Microbiol.">
        <title>Leveraging single-cell genomics to expand the fungal tree of life.</title>
        <authorList>
            <person name="Ahrendt S.R."/>
            <person name="Quandt C.A."/>
            <person name="Ciobanu D."/>
            <person name="Clum A."/>
            <person name="Salamov A."/>
            <person name="Andreopoulos B."/>
            <person name="Cheng J.F."/>
            <person name="Woyke T."/>
            <person name="Pelin A."/>
            <person name="Henrissat B."/>
            <person name="Reynolds N.K."/>
            <person name="Benny G.L."/>
            <person name="Smith M.E."/>
            <person name="James T.Y."/>
            <person name="Grigoriev I.V."/>
        </authorList>
    </citation>
    <scope>NUCLEOTIDE SEQUENCE [LARGE SCALE GENOMIC DNA]</scope>
    <source>
        <strain evidence="10">RSA 1356</strain>
    </source>
</reference>
<keyword evidence="4 9" id="KW-0418">Kinase</keyword>
<evidence type="ECO:0000256" key="4">
    <source>
        <dbReference type="ARBA" id="ARBA00022777"/>
    </source>
</evidence>
<sequence length="254" mass="29247">MSSSSADGSLRERYGRQCRVLGHGTGGTVRVFRRSLATRPRLYAVKEFRKRNNSEDQRQYVKRLTAEYCIASTLHHENIIETLDIVFEHNRAHVIMDYCPHDLFQLLTARRPAPISDKTIDCYFSQLLQGVSYLHEAGIAHLDLKLENCVVSPNGILKIIDFGCAEVVRAPWETQTRLCREIRGSRPYIAPEVFLQTSYDGQRADAWAIGIMYIGMIERHYPWRVARTNADDIFRYYLELRSTARMAAPPHRAS</sequence>
<keyword evidence="5 6" id="KW-0067">ATP-binding</keyword>
<dbReference type="InterPro" id="IPR011009">
    <property type="entry name" value="Kinase-like_dom_sf"/>
</dbReference>
<name>A0A4P9XW39_9FUNG</name>
<evidence type="ECO:0000256" key="2">
    <source>
        <dbReference type="ARBA" id="ARBA00022679"/>
    </source>
</evidence>
<dbReference type="PANTHER" id="PTHR11584:SF369">
    <property type="entry name" value="MITOGEN-ACTIVATED PROTEIN KINASE KINASE KINASE 19-RELATED"/>
    <property type="match status" value="1"/>
</dbReference>
<dbReference type="Pfam" id="PF00069">
    <property type="entry name" value="Pkinase"/>
    <property type="match status" value="1"/>
</dbReference>
<dbReference type="GO" id="GO:0005524">
    <property type="term" value="F:ATP binding"/>
    <property type="evidence" value="ECO:0007669"/>
    <property type="project" value="UniProtKB-UniRule"/>
</dbReference>
<dbReference type="InterPro" id="IPR000719">
    <property type="entry name" value="Prot_kinase_dom"/>
</dbReference>
<dbReference type="PROSITE" id="PS00107">
    <property type="entry name" value="PROTEIN_KINASE_ATP"/>
    <property type="match status" value="1"/>
</dbReference>
<dbReference type="GO" id="GO:0004674">
    <property type="term" value="F:protein serine/threonine kinase activity"/>
    <property type="evidence" value="ECO:0007669"/>
    <property type="project" value="UniProtKB-KW"/>
</dbReference>
<keyword evidence="10" id="KW-1185">Reference proteome</keyword>
<evidence type="ECO:0000256" key="5">
    <source>
        <dbReference type="ARBA" id="ARBA00022840"/>
    </source>
</evidence>
<proteinExistence type="inferred from homology"/>
<evidence type="ECO:0000256" key="1">
    <source>
        <dbReference type="ARBA" id="ARBA00022527"/>
    </source>
</evidence>
<dbReference type="PROSITE" id="PS50011">
    <property type="entry name" value="PROTEIN_KINASE_DOM"/>
    <property type="match status" value="1"/>
</dbReference>
<dbReference type="PROSITE" id="PS00108">
    <property type="entry name" value="PROTEIN_KINASE_ST"/>
    <property type="match status" value="1"/>
</dbReference>
<dbReference type="InterPro" id="IPR017441">
    <property type="entry name" value="Protein_kinase_ATP_BS"/>
</dbReference>
<evidence type="ECO:0000256" key="6">
    <source>
        <dbReference type="PROSITE-ProRule" id="PRU10141"/>
    </source>
</evidence>
<organism evidence="9 10">
    <name type="scientific">Thamnocephalis sphaerospora</name>
    <dbReference type="NCBI Taxonomy" id="78915"/>
    <lineage>
        <taxon>Eukaryota</taxon>
        <taxon>Fungi</taxon>
        <taxon>Fungi incertae sedis</taxon>
        <taxon>Zoopagomycota</taxon>
        <taxon>Zoopagomycotina</taxon>
        <taxon>Zoopagomycetes</taxon>
        <taxon>Zoopagales</taxon>
        <taxon>Sigmoideomycetaceae</taxon>
        <taxon>Thamnocephalis</taxon>
    </lineage>
</organism>
<dbReference type="Gene3D" id="1.10.510.10">
    <property type="entry name" value="Transferase(Phosphotransferase) domain 1"/>
    <property type="match status" value="1"/>
</dbReference>
<keyword evidence="1 7" id="KW-0723">Serine/threonine-protein kinase</keyword>